<keyword evidence="2" id="KW-0812">Transmembrane</keyword>
<organism evidence="3 4">
    <name type="scientific">Fusarium oxysporum f. sp. rapae</name>
    <dbReference type="NCBI Taxonomy" id="485398"/>
    <lineage>
        <taxon>Eukaryota</taxon>
        <taxon>Fungi</taxon>
        <taxon>Dikarya</taxon>
        <taxon>Ascomycota</taxon>
        <taxon>Pezizomycotina</taxon>
        <taxon>Sordariomycetes</taxon>
        <taxon>Hypocreomycetidae</taxon>
        <taxon>Hypocreales</taxon>
        <taxon>Nectriaceae</taxon>
        <taxon>Fusarium</taxon>
        <taxon>Fusarium oxysporum species complex</taxon>
    </lineage>
</organism>
<feature type="region of interest" description="Disordered" evidence="1">
    <location>
        <begin position="61"/>
        <end position="91"/>
    </location>
</feature>
<evidence type="ECO:0000256" key="2">
    <source>
        <dbReference type="SAM" id="Phobius"/>
    </source>
</evidence>
<accession>A0A8J5NHV3</accession>
<feature type="transmembrane region" description="Helical" evidence="2">
    <location>
        <begin position="24"/>
        <end position="46"/>
    </location>
</feature>
<evidence type="ECO:0000313" key="3">
    <source>
        <dbReference type="EMBL" id="KAG7402572.1"/>
    </source>
</evidence>
<proteinExistence type="predicted"/>
<evidence type="ECO:0000256" key="1">
    <source>
        <dbReference type="SAM" id="MobiDB-lite"/>
    </source>
</evidence>
<dbReference type="EMBL" id="JAELUQ010000018">
    <property type="protein sequence ID" value="KAG7402572.1"/>
    <property type="molecule type" value="Genomic_DNA"/>
</dbReference>
<dbReference type="Proteomes" id="UP000694050">
    <property type="component" value="Unassembled WGS sequence"/>
</dbReference>
<dbReference type="AlphaFoldDB" id="A0A8J5NHV3"/>
<protein>
    <submittedName>
        <fullName evidence="3">Uncharacterized protein</fullName>
    </submittedName>
</protein>
<keyword evidence="2" id="KW-1133">Transmembrane helix</keyword>
<keyword evidence="2" id="KW-0472">Membrane</keyword>
<evidence type="ECO:0000313" key="4">
    <source>
        <dbReference type="Proteomes" id="UP000694050"/>
    </source>
</evidence>
<comment type="caution">
    <text evidence="3">The sequence shown here is derived from an EMBL/GenBank/DDBJ whole genome shotgun (WGS) entry which is preliminary data.</text>
</comment>
<gene>
    <name evidence="3" type="ORF">Forpe1208_v017118</name>
</gene>
<sequence length="126" mass="14000">MPVLIIDAPFTTQDPDNQDQNHALLGWLAAVIMPLLALVILFIVGIPRFYEWARYGRVAVTDASNSSPSSSSSASSSTEARDLPHLDTIAPPKTSKEIRSELEHQVHASWAIPVPNMTWYVFLTLW</sequence>
<reference evidence="3" key="1">
    <citation type="submission" date="2021-04" db="EMBL/GenBank/DDBJ databases">
        <title>First draft genome resource for Brassicaceae pathogens Fusarium oxysporum f. sp. raphani and Fusarium oxysporum f. sp. rapae.</title>
        <authorList>
            <person name="Asai S."/>
        </authorList>
    </citation>
    <scope>NUCLEOTIDE SEQUENCE</scope>
    <source>
        <strain evidence="3">Tf1208</strain>
    </source>
</reference>
<name>A0A8J5NHV3_FUSOX</name>
<feature type="compositionally biased region" description="Low complexity" evidence="1">
    <location>
        <begin position="64"/>
        <end position="77"/>
    </location>
</feature>